<evidence type="ECO:0000313" key="2">
    <source>
        <dbReference type="EMBL" id="GEM17240.1"/>
    </source>
</evidence>
<dbReference type="AlphaFoldDB" id="A0A829X328"/>
<proteinExistence type="predicted"/>
<evidence type="ECO:0000313" key="3">
    <source>
        <dbReference type="Proteomes" id="UP000484858"/>
    </source>
</evidence>
<dbReference type="Proteomes" id="UP000484858">
    <property type="component" value="Unassembled WGS sequence"/>
</dbReference>
<name>A0A829X328_GLUOY</name>
<dbReference type="GeneID" id="75933688"/>
<reference evidence="2 3" key="1">
    <citation type="submission" date="2013-04" db="EMBL/GenBank/DDBJ databases">
        <title>Gluconobacter oxydans NBRC 3293 whole genome sequence.</title>
        <authorList>
            <person name="Matsutani M."/>
            <person name="Yakushi T."/>
            <person name="Matsushita K."/>
        </authorList>
    </citation>
    <scope>NUCLEOTIDE SEQUENCE [LARGE SCALE GENOMIC DNA]</scope>
    <source>
        <strain evidence="2 3">NBRC 3293</strain>
    </source>
</reference>
<keyword evidence="1" id="KW-1133">Transmembrane helix</keyword>
<sequence length="43" mass="4661">MSVSVRRPLLRHMGTRVVKTCSIGAWLFLAATPLIVVVCAIHG</sequence>
<organism evidence="2 3">
    <name type="scientific">Gluconobacter oxydans NBRC 3293</name>
    <dbReference type="NCBI Taxonomy" id="1315969"/>
    <lineage>
        <taxon>Bacteria</taxon>
        <taxon>Pseudomonadati</taxon>
        <taxon>Pseudomonadota</taxon>
        <taxon>Alphaproteobacteria</taxon>
        <taxon>Acetobacterales</taxon>
        <taxon>Acetobacteraceae</taxon>
        <taxon>Gluconobacter</taxon>
    </lineage>
</organism>
<dbReference type="EMBL" id="BARJ01000009">
    <property type="protein sequence ID" value="GEM17240.1"/>
    <property type="molecule type" value="Genomic_DNA"/>
</dbReference>
<gene>
    <name evidence="2" type="ORF">NBRC3293_1737</name>
</gene>
<protein>
    <submittedName>
        <fullName evidence="2">Uncharacterized protein</fullName>
    </submittedName>
</protein>
<feature type="transmembrane region" description="Helical" evidence="1">
    <location>
        <begin position="21"/>
        <end position="41"/>
    </location>
</feature>
<keyword evidence="1" id="KW-0812">Transmembrane</keyword>
<comment type="caution">
    <text evidence="2">The sequence shown here is derived from an EMBL/GenBank/DDBJ whole genome shotgun (WGS) entry which is preliminary data.</text>
</comment>
<accession>A0A829X328</accession>
<evidence type="ECO:0000256" key="1">
    <source>
        <dbReference type="SAM" id="Phobius"/>
    </source>
</evidence>
<dbReference type="RefSeq" id="WP_255314061.1">
    <property type="nucleotide sequence ID" value="NZ_BARJ01000009.1"/>
</dbReference>
<keyword evidence="1" id="KW-0472">Membrane</keyword>